<dbReference type="Pfam" id="PF17949">
    <property type="entry name" value="PND"/>
    <property type="match status" value="1"/>
</dbReference>
<dbReference type="EMBL" id="JAVRJZ010000005">
    <property type="protein sequence ID" value="KAK2722696.1"/>
    <property type="molecule type" value="Genomic_DNA"/>
</dbReference>
<dbReference type="InterPro" id="IPR010994">
    <property type="entry name" value="RuvA_2-like"/>
</dbReference>
<dbReference type="Proteomes" id="UP001187531">
    <property type="component" value="Unassembled WGS sequence"/>
</dbReference>
<dbReference type="EMBL" id="JAVRJZ010000005">
    <property type="protein sequence ID" value="KAK2722697.1"/>
    <property type="molecule type" value="Genomic_DNA"/>
</dbReference>
<reference evidence="5" key="1">
    <citation type="submission" date="2023-07" db="EMBL/GenBank/DDBJ databases">
        <title>Chromosome-level genome assembly of Artemia franciscana.</title>
        <authorList>
            <person name="Jo E."/>
        </authorList>
    </citation>
    <scope>NUCLEOTIDE SEQUENCE</scope>
    <source>
        <tissue evidence="5">Whole body</tissue>
    </source>
</reference>
<evidence type="ECO:0008006" key="7">
    <source>
        <dbReference type="Google" id="ProtNLM"/>
    </source>
</evidence>
<dbReference type="AlphaFoldDB" id="A0AA88IJ98"/>
<dbReference type="InterPro" id="IPR040646">
    <property type="entry name" value="PND"/>
</dbReference>
<dbReference type="GO" id="GO:0036297">
    <property type="term" value="P:interstrand cross-link repair"/>
    <property type="evidence" value="ECO:0007669"/>
    <property type="project" value="InterPro"/>
</dbReference>
<dbReference type="Gene3D" id="1.10.150.20">
    <property type="entry name" value="5' to 3' exonuclease, C-terminal subdomain"/>
    <property type="match status" value="1"/>
</dbReference>
<sequence length="216" mass="23896">MDPFLRKLGIKTPNKKGQIVPPGHILMAERLRGMPIAQLLAAVSSVTLSQELNSCGIDFCPDGGTAVIYFSQESLPHWEEQKEKILKLRKAYPVRGIIIADRLPSIQVHYSRLQQLVVGDLSMELIPVLDCSEVPLILTSLRDEDGSHNQFVPKSPRRDVSQHIRALCQIPKLGEKKAQLLINKFGSISSIGSASFEELSKVVGTQPANSIIEFFS</sequence>
<evidence type="ECO:0000256" key="2">
    <source>
        <dbReference type="ARBA" id="ARBA00023204"/>
    </source>
</evidence>
<organism evidence="5 6">
    <name type="scientific">Artemia franciscana</name>
    <name type="common">Brine shrimp</name>
    <name type="synonym">Artemia sanfranciscana</name>
    <dbReference type="NCBI Taxonomy" id="6661"/>
    <lineage>
        <taxon>Eukaryota</taxon>
        <taxon>Metazoa</taxon>
        <taxon>Ecdysozoa</taxon>
        <taxon>Arthropoda</taxon>
        <taxon>Crustacea</taxon>
        <taxon>Branchiopoda</taxon>
        <taxon>Anostraca</taxon>
        <taxon>Artemiidae</taxon>
        <taxon>Artemia</taxon>
    </lineage>
</organism>
<evidence type="ECO:0000256" key="1">
    <source>
        <dbReference type="ARBA" id="ARBA00022763"/>
    </source>
</evidence>
<proteinExistence type="predicted"/>
<dbReference type="EMBL" id="JAVRJZ010000005">
    <property type="protein sequence ID" value="KAK2722694.1"/>
    <property type="molecule type" value="Genomic_DNA"/>
</dbReference>
<protein>
    <recommendedName>
        <fullName evidence="7">Fanconi anemia core complex-associated protein 24</fullName>
    </recommendedName>
</protein>
<dbReference type="SUPFAM" id="SSF47781">
    <property type="entry name" value="RuvA domain 2-like"/>
    <property type="match status" value="1"/>
</dbReference>
<dbReference type="PANTHER" id="PTHR31786:SF2">
    <property type="entry name" value="FANCONI ANEMIA CORE COMPLEX-ASSOCIATED PROTEIN 24"/>
    <property type="match status" value="1"/>
</dbReference>
<dbReference type="PANTHER" id="PTHR31786">
    <property type="entry name" value="FANCONI ANEMIA CORE COMPLEX-ASSOCIATED PROTEIN 24"/>
    <property type="match status" value="1"/>
</dbReference>
<dbReference type="EMBL" id="JAVRJZ010000005">
    <property type="protein sequence ID" value="KAK2722693.1"/>
    <property type="molecule type" value="Genomic_DNA"/>
</dbReference>
<comment type="caution">
    <text evidence="5">The sequence shown here is derived from an EMBL/GenBank/DDBJ whole genome shotgun (WGS) entry which is preliminary data.</text>
</comment>
<dbReference type="GO" id="GO:0003682">
    <property type="term" value="F:chromatin binding"/>
    <property type="evidence" value="ECO:0007669"/>
    <property type="project" value="TreeGrafter"/>
</dbReference>
<dbReference type="Pfam" id="PF12826">
    <property type="entry name" value="HHH_2"/>
    <property type="match status" value="1"/>
</dbReference>
<dbReference type="InterPro" id="IPR026985">
    <property type="entry name" value="FAAP24"/>
</dbReference>
<name>A0AA88IJ98_ARTSF</name>
<evidence type="ECO:0000313" key="5">
    <source>
        <dbReference type="EMBL" id="KAK2722692.1"/>
    </source>
</evidence>
<dbReference type="Gene3D" id="3.40.50.10130">
    <property type="match status" value="1"/>
</dbReference>
<keyword evidence="2" id="KW-0234">DNA repair</keyword>
<evidence type="ECO:0000313" key="6">
    <source>
        <dbReference type="Proteomes" id="UP001187531"/>
    </source>
</evidence>
<dbReference type="GO" id="GO:0043240">
    <property type="term" value="C:Fanconi anaemia nuclear complex"/>
    <property type="evidence" value="ECO:0007669"/>
    <property type="project" value="InterPro"/>
</dbReference>
<feature type="domain" description="Fanconi anemia core complex-associated protein 24 pseudonuclease" evidence="4">
    <location>
        <begin position="20"/>
        <end position="138"/>
    </location>
</feature>
<evidence type="ECO:0000259" key="4">
    <source>
        <dbReference type="Pfam" id="PF17949"/>
    </source>
</evidence>
<gene>
    <name evidence="5" type="ORF">QYM36_003021</name>
</gene>
<dbReference type="InterPro" id="IPR041663">
    <property type="entry name" value="DisA/LigA_HHH"/>
</dbReference>
<accession>A0AA88IJ98</accession>
<keyword evidence="1" id="KW-0227">DNA damage</keyword>
<keyword evidence="6" id="KW-1185">Reference proteome</keyword>
<feature type="domain" description="DisA/LigA helix-hairpin-helix motif" evidence="3">
    <location>
        <begin position="170"/>
        <end position="216"/>
    </location>
</feature>
<dbReference type="EMBL" id="JAVRJZ010000005">
    <property type="protein sequence ID" value="KAK2722692.1"/>
    <property type="molecule type" value="Genomic_DNA"/>
</dbReference>
<evidence type="ECO:0000259" key="3">
    <source>
        <dbReference type="Pfam" id="PF12826"/>
    </source>
</evidence>